<sequence length="146" mass="17567">MKSYSELIKSIHLSFRNEYIDQMNQDLSGRYSSRSNRCTTEIPYPWIFLNIDNLIEKLCELSNKLQSLLDSELLNRIKQNETTNEYLLENDYYLMKKLNQTTNTLCNIKLIQDYKYLDCNQNRAHLVLVLRIEQVSHKERMDYEDK</sequence>
<keyword evidence="2" id="KW-1185">Reference proteome</keyword>
<reference evidence="3" key="1">
    <citation type="submission" date="2016-06" db="UniProtKB">
        <authorList>
            <consortium name="WormBaseParasite"/>
        </authorList>
    </citation>
    <scope>IDENTIFICATION</scope>
</reference>
<organism evidence="3">
    <name type="scientific">Schistosoma curassoni</name>
    <dbReference type="NCBI Taxonomy" id="6186"/>
    <lineage>
        <taxon>Eukaryota</taxon>
        <taxon>Metazoa</taxon>
        <taxon>Spiralia</taxon>
        <taxon>Lophotrochozoa</taxon>
        <taxon>Platyhelminthes</taxon>
        <taxon>Trematoda</taxon>
        <taxon>Digenea</taxon>
        <taxon>Strigeidida</taxon>
        <taxon>Schistosomatoidea</taxon>
        <taxon>Schistosomatidae</taxon>
        <taxon>Schistosoma</taxon>
    </lineage>
</organism>
<proteinExistence type="predicted"/>
<dbReference type="Proteomes" id="UP000279833">
    <property type="component" value="Unassembled WGS sequence"/>
</dbReference>
<evidence type="ECO:0000313" key="1">
    <source>
        <dbReference type="EMBL" id="VDP77266.1"/>
    </source>
</evidence>
<accession>A0A183L3T0</accession>
<name>A0A183L3T0_9TREM</name>
<evidence type="ECO:0000313" key="2">
    <source>
        <dbReference type="Proteomes" id="UP000279833"/>
    </source>
</evidence>
<protein>
    <submittedName>
        <fullName evidence="3">Inner membrane protein</fullName>
    </submittedName>
</protein>
<dbReference type="WBParaSite" id="SCUD_0002199101-mRNA-1">
    <property type="protein sequence ID" value="SCUD_0002199101-mRNA-1"/>
    <property type="gene ID" value="SCUD_0002199101"/>
</dbReference>
<reference evidence="1 2" key="2">
    <citation type="submission" date="2018-11" db="EMBL/GenBank/DDBJ databases">
        <authorList>
            <consortium name="Pathogen Informatics"/>
        </authorList>
    </citation>
    <scope>NUCLEOTIDE SEQUENCE [LARGE SCALE GENOMIC DNA]</scope>
    <source>
        <strain evidence="1">Dakar</strain>
        <strain evidence="2">Dakar, Senegal</strain>
    </source>
</reference>
<dbReference type="EMBL" id="UZAK01048015">
    <property type="protein sequence ID" value="VDP77266.1"/>
    <property type="molecule type" value="Genomic_DNA"/>
</dbReference>
<dbReference type="AlphaFoldDB" id="A0A183L3T0"/>
<gene>
    <name evidence="1" type="ORF">SCUD_LOCUS21987</name>
</gene>
<evidence type="ECO:0000313" key="3">
    <source>
        <dbReference type="WBParaSite" id="SCUD_0002199101-mRNA-1"/>
    </source>
</evidence>